<gene>
    <name evidence="1" type="ORF">TEOVI_000147600</name>
</gene>
<dbReference type="Proteomes" id="UP000195570">
    <property type="component" value="Unassembled WGS sequence"/>
</dbReference>
<proteinExistence type="predicted"/>
<accession>A0A1G4ICL8</accession>
<dbReference type="VEuPathDB" id="TriTrypDB:TEOVI_000147600"/>
<organism evidence="1 2">
    <name type="scientific">Trypanosoma equiperdum</name>
    <dbReference type="NCBI Taxonomy" id="5694"/>
    <lineage>
        <taxon>Eukaryota</taxon>
        <taxon>Discoba</taxon>
        <taxon>Euglenozoa</taxon>
        <taxon>Kinetoplastea</taxon>
        <taxon>Metakinetoplastina</taxon>
        <taxon>Trypanosomatida</taxon>
        <taxon>Trypanosomatidae</taxon>
        <taxon>Trypanosoma</taxon>
    </lineage>
</organism>
<dbReference type="AlphaFoldDB" id="A0A1G4ICL8"/>
<reference evidence="1" key="1">
    <citation type="submission" date="2016-09" db="EMBL/GenBank/DDBJ databases">
        <authorList>
            <person name="Hebert L."/>
            <person name="Moumen B."/>
        </authorList>
    </citation>
    <scope>NUCLEOTIDE SEQUENCE [LARGE SCALE GENOMIC DNA]</scope>
    <source>
        <strain evidence="1">OVI</strain>
    </source>
</reference>
<name>A0A1G4ICL8_TRYEQ</name>
<evidence type="ECO:0000313" key="2">
    <source>
        <dbReference type="Proteomes" id="UP000195570"/>
    </source>
</evidence>
<dbReference type="RefSeq" id="XP_067080797.1">
    <property type="nucleotide sequence ID" value="XM_067224696.1"/>
</dbReference>
<sequence>METVPESLNVIDPFGVLDTPLEARTYMTGRQYIQLTYHLGEKLGIKNVDHYFNLPVGSEGSETEGTAVEAEISPNDDISCLLDQLVQNESNSDDVSQSNVTSSFLCNPPLCVHFVREGAMKAIGNPKSLPTVACKAVGEKLQGPPHVHCLFCLQTGDTGADTDTNSQGQPYVQAADLRHCVQGHFTEHMNRRNAYLNFLEEGAATLPEARQELLECSADREGRHTCFIASAGSAACPVVVSYCAACDQMAPLATFLEEEDECTSCETVEQRPNRSGTRSVETVELILARLLLACELRVMLTKERGAEGSGNISLVQEESYIFIATPFLFGEEEEELSEEFETGADLTHSSVILPAATVVETAKGPCLCLLKEEGEELLQLLTELPPYRINHAVVGFVMQWQSASAADERITWALDQGKRKGYKFGVQRRLVYVEDTDEWVIAHVLHNPEVSPSHGRSAVDSERSFGDVRTRELCTITKMIPLSLMEQFIRGGRGEDDGAKNKCEDRSISTDVEVENCPYGMEARTINYFAQMTALAKAMSLATSFM</sequence>
<protein>
    <submittedName>
        <fullName evidence="1">Uncharacterized protein</fullName>
    </submittedName>
</protein>
<dbReference type="GeneID" id="92375416"/>
<dbReference type="EMBL" id="CZPT02001330">
    <property type="protein sequence ID" value="SCU69907.1"/>
    <property type="molecule type" value="Genomic_DNA"/>
</dbReference>
<keyword evidence="2" id="KW-1185">Reference proteome</keyword>
<comment type="caution">
    <text evidence="1">The sequence shown here is derived from an EMBL/GenBank/DDBJ whole genome shotgun (WGS) entry which is preliminary data.</text>
</comment>
<evidence type="ECO:0000313" key="1">
    <source>
        <dbReference type="EMBL" id="SCU69907.1"/>
    </source>
</evidence>